<proteinExistence type="predicted"/>
<gene>
    <name evidence="4" type="ORF">A3F51_00260</name>
</gene>
<dbReference type="Proteomes" id="UP000178089">
    <property type="component" value="Unassembled WGS sequence"/>
</dbReference>
<dbReference type="STRING" id="1802315.A3F51_00260"/>
<evidence type="ECO:0000313" key="4">
    <source>
        <dbReference type="EMBL" id="OHA29457.1"/>
    </source>
</evidence>
<dbReference type="SUPFAM" id="SSF53756">
    <property type="entry name" value="UDP-Glycosyltransferase/glycogen phosphorylase"/>
    <property type="match status" value="1"/>
</dbReference>
<dbReference type="GO" id="GO:0009103">
    <property type="term" value="P:lipopolysaccharide biosynthetic process"/>
    <property type="evidence" value="ECO:0007669"/>
    <property type="project" value="TreeGrafter"/>
</dbReference>
<accession>A0A1G2MZZ1</accession>
<organism evidence="4 5">
    <name type="scientific">Candidatus Taylorbacteria bacterium RIFCSPHIGHO2_12_FULL_45_16</name>
    <dbReference type="NCBI Taxonomy" id="1802315"/>
    <lineage>
        <taxon>Bacteria</taxon>
        <taxon>Candidatus Tayloriibacteriota</taxon>
    </lineage>
</organism>
<dbReference type="AlphaFoldDB" id="A0A1G2MZZ1"/>
<protein>
    <recommendedName>
        <fullName evidence="6">Glycosyl transferase family 1 domain-containing protein</fullName>
    </recommendedName>
</protein>
<dbReference type="Gene3D" id="3.40.50.2000">
    <property type="entry name" value="Glycogen Phosphorylase B"/>
    <property type="match status" value="2"/>
</dbReference>
<sequence length="339" mass="37666">MKLLMISTDRKIFEEGSAVRVRQIEYAKEYEEVHIIVFAKKSKVQSLKSETVIASNCWAYSTNSPSKFFYSFNATSLGRFIISKRGITSITCQDPFLTAMSGVALKREFSLPLEIQLHTDIGSPNFGYTTSNKIRKILALSYLLKADTIRVVSNKIKDYLTSSLGIDAAKITVRPIAVDIEKIKNAQIIEGADLRKKYSRFEKIVLMASRLEKEKNVGLAIRAWAGVIETMPKAGLVIVGSGSEDGRLKKMVAKLNLANSIAFEDWTDRDRLISYYKTADIFLNTSLFEGYGMTLIEAQAAGCKMVSTDVGVAREVGAAIIPWYDSNRASEIIALHLSS</sequence>
<dbReference type="PANTHER" id="PTHR46401">
    <property type="entry name" value="GLYCOSYLTRANSFERASE WBBK-RELATED"/>
    <property type="match status" value="1"/>
</dbReference>
<evidence type="ECO:0000313" key="5">
    <source>
        <dbReference type="Proteomes" id="UP000178089"/>
    </source>
</evidence>
<keyword evidence="1" id="KW-0808">Transferase</keyword>
<evidence type="ECO:0000256" key="1">
    <source>
        <dbReference type="ARBA" id="ARBA00022679"/>
    </source>
</evidence>
<reference evidence="4 5" key="1">
    <citation type="journal article" date="2016" name="Nat. Commun.">
        <title>Thousands of microbial genomes shed light on interconnected biogeochemical processes in an aquifer system.</title>
        <authorList>
            <person name="Anantharaman K."/>
            <person name="Brown C.T."/>
            <person name="Hug L.A."/>
            <person name="Sharon I."/>
            <person name="Castelle C.J."/>
            <person name="Probst A.J."/>
            <person name="Thomas B.C."/>
            <person name="Singh A."/>
            <person name="Wilkins M.J."/>
            <person name="Karaoz U."/>
            <person name="Brodie E.L."/>
            <person name="Williams K.H."/>
            <person name="Hubbard S.S."/>
            <person name="Banfield J.F."/>
        </authorList>
    </citation>
    <scope>NUCLEOTIDE SEQUENCE [LARGE SCALE GENOMIC DNA]</scope>
</reference>
<dbReference type="InterPro" id="IPR001296">
    <property type="entry name" value="Glyco_trans_1"/>
</dbReference>
<dbReference type="PANTHER" id="PTHR46401:SF2">
    <property type="entry name" value="GLYCOSYLTRANSFERASE WBBK-RELATED"/>
    <property type="match status" value="1"/>
</dbReference>
<name>A0A1G2MZZ1_9BACT</name>
<evidence type="ECO:0008006" key="6">
    <source>
        <dbReference type="Google" id="ProtNLM"/>
    </source>
</evidence>
<evidence type="ECO:0000259" key="3">
    <source>
        <dbReference type="Pfam" id="PF13439"/>
    </source>
</evidence>
<feature type="domain" description="Glycosyl transferase family 1" evidence="2">
    <location>
        <begin position="202"/>
        <end position="316"/>
    </location>
</feature>
<dbReference type="GO" id="GO:0016757">
    <property type="term" value="F:glycosyltransferase activity"/>
    <property type="evidence" value="ECO:0007669"/>
    <property type="project" value="InterPro"/>
</dbReference>
<comment type="caution">
    <text evidence="4">The sequence shown here is derived from an EMBL/GenBank/DDBJ whole genome shotgun (WGS) entry which is preliminary data.</text>
</comment>
<dbReference type="InterPro" id="IPR028098">
    <property type="entry name" value="Glyco_trans_4-like_N"/>
</dbReference>
<evidence type="ECO:0000259" key="2">
    <source>
        <dbReference type="Pfam" id="PF00534"/>
    </source>
</evidence>
<dbReference type="Pfam" id="PF13439">
    <property type="entry name" value="Glyco_transf_4"/>
    <property type="match status" value="1"/>
</dbReference>
<dbReference type="Pfam" id="PF00534">
    <property type="entry name" value="Glycos_transf_1"/>
    <property type="match status" value="1"/>
</dbReference>
<dbReference type="CDD" id="cd03801">
    <property type="entry name" value="GT4_PimA-like"/>
    <property type="match status" value="1"/>
</dbReference>
<dbReference type="EMBL" id="MHRT01000004">
    <property type="protein sequence ID" value="OHA29457.1"/>
    <property type="molecule type" value="Genomic_DNA"/>
</dbReference>
<feature type="domain" description="Glycosyltransferase subfamily 4-like N-terminal" evidence="3">
    <location>
        <begin position="33"/>
        <end position="181"/>
    </location>
</feature>